<evidence type="ECO:0000313" key="2">
    <source>
        <dbReference type="EMBL" id="CAF0760344.1"/>
    </source>
</evidence>
<evidence type="ECO:0000313" key="3">
    <source>
        <dbReference type="EMBL" id="CAF0775907.1"/>
    </source>
</evidence>
<dbReference type="EMBL" id="CAJNOL010000039">
    <property type="protein sequence ID" value="CAF0775907.1"/>
    <property type="molecule type" value="Genomic_DNA"/>
</dbReference>
<dbReference type="Proteomes" id="UP000663854">
    <property type="component" value="Unassembled WGS sequence"/>
</dbReference>
<proteinExistence type="predicted"/>
<keyword evidence="4" id="KW-1185">Reference proteome</keyword>
<evidence type="ECO:0000313" key="4">
    <source>
        <dbReference type="Proteomes" id="UP000663870"/>
    </source>
</evidence>
<dbReference type="EMBL" id="CAJNOH010000017">
    <property type="protein sequence ID" value="CAF0760344.1"/>
    <property type="molecule type" value="Genomic_DNA"/>
</dbReference>
<evidence type="ECO:0000259" key="1">
    <source>
        <dbReference type="PROSITE" id="PS50181"/>
    </source>
</evidence>
<comment type="caution">
    <text evidence="3">The sequence shown here is derived from an EMBL/GenBank/DDBJ whole genome shotgun (WGS) entry which is preliminary data.</text>
</comment>
<reference evidence="3" key="1">
    <citation type="submission" date="2021-02" db="EMBL/GenBank/DDBJ databases">
        <authorList>
            <person name="Nowell W R."/>
        </authorList>
    </citation>
    <scope>NUCLEOTIDE SEQUENCE</scope>
</reference>
<dbReference type="SUPFAM" id="SSF52058">
    <property type="entry name" value="L domain-like"/>
    <property type="match status" value="1"/>
</dbReference>
<dbReference type="InterPro" id="IPR001810">
    <property type="entry name" value="F-box_dom"/>
</dbReference>
<sequence length="563" mass="66557">MSLLAFPDEILLDIFDYLYFYEIIYSFYELIHHNNRIHELINTRLRSINLSKLDLRYMTKSQFMFTCRYIKSKENFLEKIHDLTLSNQYTFGEIRLFLSQISFDQMINLKKLYLIQSALDEYHILFPTKLSHLTHLTLENPECNDNNRIILIDEMNELIELNIHSKSIVQFRSEYCRLEKLTVSHLSLIDLIGFSTFFPNLHYLDITLISTEIDLNQIHIPLLTVLKLRSYNVEHHLCEKFLLNLLQLRELYYSNNIQCTKTFIVDGYRCQLLIERLPLLEQFEINLYLCNTYSIDICEIAASFQSSFYLSKNWNIVCESRQNSNDFHVYSVPMPSFKVLNITTDSLVSSAVLPVDDPYANVDYLKLNMTSNWPLVTRFFPNVDTLELVQLNHSKMIPTFSILSYLNKSIFLSKIRKLILPSPCHFDDSLLRYLLQQSAQHIDNLDISCHYLLRLIKTNILQSPLSIRILTLRDDYLSLNDRTIFIDFFNLNLNCLSLYLPNNNSLSETIQLFLDQFQFLYSLNVFTHDPISMLIHVQLCQMIQQRLQASAELRPTNIRIWQK</sequence>
<protein>
    <recommendedName>
        <fullName evidence="1">F-box domain-containing protein</fullName>
    </recommendedName>
</protein>
<organism evidence="3 4">
    <name type="scientific">Rotaria sordida</name>
    <dbReference type="NCBI Taxonomy" id="392033"/>
    <lineage>
        <taxon>Eukaryota</taxon>
        <taxon>Metazoa</taxon>
        <taxon>Spiralia</taxon>
        <taxon>Gnathifera</taxon>
        <taxon>Rotifera</taxon>
        <taxon>Eurotatoria</taxon>
        <taxon>Bdelloidea</taxon>
        <taxon>Philodinida</taxon>
        <taxon>Philodinidae</taxon>
        <taxon>Rotaria</taxon>
    </lineage>
</organism>
<dbReference type="AlphaFoldDB" id="A0A813R274"/>
<name>A0A813R274_9BILA</name>
<dbReference type="Proteomes" id="UP000663870">
    <property type="component" value="Unassembled WGS sequence"/>
</dbReference>
<dbReference type="PROSITE" id="PS50181">
    <property type="entry name" value="FBOX"/>
    <property type="match status" value="1"/>
</dbReference>
<accession>A0A813R274</accession>
<gene>
    <name evidence="3" type="ORF">JXQ802_LOCUS2962</name>
    <name evidence="2" type="ORF">PYM288_LOCUS2565</name>
</gene>
<feature type="domain" description="F-box" evidence="1">
    <location>
        <begin position="1"/>
        <end position="53"/>
    </location>
</feature>